<protein>
    <recommendedName>
        <fullName evidence="2 8">GTPase Der</fullName>
    </recommendedName>
    <alternativeName>
        <fullName evidence="7 8">GTP-binding protein EngA</fullName>
    </alternativeName>
</protein>
<feature type="domain" description="EngA-type G" evidence="12">
    <location>
        <begin position="3"/>
        <end position="167"/>
    </location>
</feature>
<dbReference type="Gene3D" id="3.40.50.300">
    <property type="entry name" value="P-loop containing nucleotide triphosphate hydrolases"/>
    <property type="match status" value="2"/>
</dbReference>
<dbReference type="PANTHER" id="PTHR43834">
    <property type="entry name" value="GTPASE DER"/>
    <property type="match status" value="1"/>
</dbReference>
<dbReference type="PIRSF" id="PIRSF006485">
    <property type="entry name" value="GTP-binding_EngA"/>
    <property type="match status" value="1"/>
</dbReference>
<dbReference type="InterPro" id="IPR006073">
    <property type="entry name" value="GTP-bd"/>
</dbReference>
<evidence type="ECO:0000256" key="1">
    <source>
        <dbReference type="ARBA" id="ARBA00008279"/>
    </source>
</evidence>
<evidence type="ECO:0000256" key="9">
    <source>
        <dbReference type="PROSITE-ProRule" id="PRU01049"/>
    </source>
</evidence>
<comment type="subunit">
    <text evidence="8">Associates with the 50S ribosomal subunit.</text>
</comment>
<evidence type="ECO:0000256" key="11">
    <source>
        <dbReference type="SAM" id="MobiDB-lite"/>
    </source>
</evidence>
<keyword evidence="3 8" id="KW-0690">Ribosome biogenesis</keyword>
<dbReference type="InterPro" id="IPR016484">
    <property type="entry name" value="GTPase_Der"/>
</dbReference>
<evidence type="ECO:0000256" key="7">
    <source>
        <dbReference type="ARBA" id="ARBA00032345"/>
    </source>
</evidence>
<keyword evidence="14" id="KW-1185">Reference proteome</keyword>
<dbReference type="Pfam" id="PF14714">
    <property type="entry name" value="KH_dom-like"/>
    <property type="match status" value="1"/>
</dbReference>
<dbReference type="PRINTS" id="PR00326">
    <property type="entry name" value="GTP1OBG"/>
</dbReference>
<name>A0ABV6JQU3_9PROT</name>
<dbReference type="SUPFAM" id="SSF52540">
    <property type="entry name" value="P-loop containing nucleoside triphosphate hydrolases"/>
    <property type="match status" value="2"/>
</dbReference>
<evidence type="ECO:0000256" key="8">
    <source>
        <dbReference type="HAMAP-Rule" id="MF_00195"/>
    </source>
</evidence>
<dbReference type="NCBIfam" id="TIGR03594">
    <property type="entry name" value="GTPase_EngA"/>
    <property type="match status" value="1"/>
</dbReference>
<dbReference type="EMBL" id="JBHLUN010000005">
    <property type="protein sequence ID" value="MFC0407840.1"/>
    <property type="molecule type" value="Genomic_DNA"/>
</dbReference>
<dbReference type="Proteomes" id="UP001589865">
    <property type="component" value="Unassembled WGS sequence"/>
</dbReference>
<feature type="binding site" evidence="8">
    <location>
        <begin position="245"/>
        <end position="249"/>
    </location>
    <ligand>
        <name>GTP</name>
        <dbReference type="ChEBI" id="CHEBI:37565"/>
        <label>2</label>
    </ligand>
</feature>
<feature type="region of interest" description="Disordered" evidence="11">
    <location>
        <begin position="167"/>
        <end position="186"/>
    </location>
</feature>
<feature type="binding site" evidence="8">
    <location>
        <begin position="310"/>
        <end position="313"/>
    </location>
    <ligand>
        <name>GTP</name>
        <dbReference type="ChEBI" id="CHEBI:37565"/>
        <label>2</label>
    </ligand>
</feature>
<dbReference type="InterPro" id="IPR003593">
    <property type="entry name" value="AAA+_ATPase"/>
</dbReference>
<feature type="binding site" evidence="8">
    <location>
        <begin position="9"/>
        <end position="16"/>
    </location>
    <ligand>
        <name>GTP</name>
        <dbReference type="ChEBI" id="CHEBI:37565"/>
        <label>1</label>
    </ligand>
</feature>
<dbReference type="InterPro" id="IPR032859">
    <property type="entry name" value="KH_dom-like"/>
</dbReference>
<keyword evidence="5 8" id="KW-0547">Nucleotide-binding</keyword>
<comment type="function">
    <text evidence="8 10">GTPase that plays an essential role in the late steps of ribosome biogenesis.</text>
</comment>
<dbReference type="InterPro" id="IPR005225">
    <property type="entry name" value="Small_GTP-bd"/>
</dbReference>
<feature type="domain" description="EngA-type G" evidence="12">
    <location>
        <begin position="191"/>
        <end position="367"/>
    </location>
</feature>
<dbReference type="GO" id="GO:0016787">
    <property type="term" value="F:hydrolase activity"/>
    <property type="evidence" value="ECO:0007669"/>
    <property type="project" value="UniProtKB-KW"/>
</dbReference>
<accession>A0ABV6JQU3</accession>
<feature type="binding site" evidence="8">
    <location>
        <begin position="56"/>
        <end position="60"/>
    </location>
    <ligand>
        <name>GTP</name>
        <dbReference type="ChEBI" id="CHEBI:37565"/>
        <label>1</label>
    </ligand>
</feature>
<dbReference type="PROSITE" id="PS51712">
    <property type="entry name" value="G_ENGA"/>
    <property type="match status" value="2"/>
</dbReference>
<evidence type="ECO:0000256" key="5">
    <source>
        <dbReference type="ARBA" id="ARBA00022741"/>
    </source>
</evidence>
<sequence length="459" mass="50603">MKPRIAILGRPNVGKSSLFNRLTGRRTAIVDDTPGVTRDRKEGDARIGGHDVVLVDTAGLEEAPPDTIPGRMRASSETALREADLILFVVDARSGLTPSDHAFASWLRKHNRPVILLANKAEGRTGAARSLEAYELGLGAPLPVSAEHGDGFGELHDEVAERLKADVAPHLLEEDDEEELDTEEKRRRRPLRLAIVGRPNAGKSTLLNALLGEERMITGPEPGLTRDAVAVEWTDETGGKVRLVDTAGLRKKARVHEGLEQMSTGATIAALKECEVAVLVLDANLGMDEQDLRIARLAEREGRAVVIALNKWDAVEDRNAARRGLEDVLTASLAQMRGITVVPLSAATRKGVDRLMPAVREVYARWNKRVPTGELNRWFENALTRHQPPLVGGKRLKLRYCTMPKARPPTIAIFGTRAELLPEDYRRYLVNLFRDTFDMPGVPVRINLRGTTNPYEDAD</sequence>
<dbReference type="HAMAP" id="MF_00195">
    <property type="entry name" value="GTPase_Der"/>
    <property type="match status" value="1"/>
</dbReference>
<dbReference type="CDD" id="cd01894">
    <property type="entry name" value="EngA1"/>
    <property type="match status" value="1"/>
</dbReference>
<dbReference type="CDD" id="cd01895">
    <property type="entry name" value="EngA2"/>
    <property type="match status" value="1"/>
</dbReference>
<dbReference type="SMART" id="SM00382">
    <property type="entry name" value="AAA"/>
    <property type="match status" value="2"/>
</dbReference>
<evidence type="ECO:0000256" key="6">
    <source>
        <dbReference type="ARBA" id="ARBA00023134"/>
    </source>
</evidence>
<comment type="caution">
    <text evidence="13">The sequence shown here is derived from an EMBL/GenBank/DDBJ whole genome shotgun (WGS) entry which is preliminary data.</text>
</comment>
<feature type="binding site" evidence="8">
    <location>
        <begin position="197"/>
        <end position="204"/>
    </location>
    <ligand>
        <name>GTP</name>
        <dbReference type="ChEBI" id="CHEBI:37565"/>
        <label>2</label>
    </ligand>
</feature>
<dbReference type="InterPro" id="IPR031166">
    <property type="entry name" value="G_ENGA"/>
</dbReference>
<dbReference type="InterPro" id="IPR015946">
    <property type="entry name" value="KH_dom-like_a/b"/>
</dbReference>
<keyword evidence="4 10" id="KW-0677">Repeat</keyword>
<dbReference type="NCBIfam" id="TIGR00231">
    <property type="entry name" value="small_GTP"/>
    <property type="match status" value="2"/>
</dbReference>
<dbReference type="Pfam" id="PF01926">
    <property type="entry name" value="MMR_HSR1"/>
    <property type="match status" value="2"/>
</dbReference>
<evidence type="ECO:0000259" key="12">
    <source>
        <dbReference type="PROSITE" id="PS51712"/>
    </source>
</evidence>
<comment type="similarity">
    <text evidence="1 8 9 10">Belongs to the TRAFAC class TrmE-Era-EngA-EngB-Septin-like GTPase superfamily. EngA (Der) GTPase family.</text>
</comment>
<keyword evidence="6 8" id="KW-0342">GTP-binding</keyword>
<evidence type="ECO:0000256" key="3">
    <source>
        <dbReference type="ARBA" id="ARBA00022517"/>
    </source>
</evidence>
<evidence type="ECO:0000256" key="4">
    <source>
        <dbReference type="ARBA" id="ARBA00022737"/>
    </source>
</evidence>
<evidence type="ECO:0000256" key="10">
    <source>
        <dbReference type="RuleBase" id="RU004481"/>
    </source>
</evidence>
<organism evidence="13 14">
    <name type="scientific">Roseomonas elaeocarpi</name>
    <dbReference type="NCBI Taxonomy" id="907779"/>
    <lineage>
        <taxon>Bacteria</taxon>
        <taxon>Pseudomonadati</taxon>
        <taxon>Pseudomonadota</taxon>
        <taxon>Alphaproteobacteria</taxon>
        <taxon>Acetobacterales</taxon>
        <taxon>Roseomonadaceae</taxon>
        <taxon>Roseomonas</taxon>
    </lineage>
</organism>
<feature type="binding site" evidence="8">
    <location>
        <begin position="119"/>
        <end position="122"/>
    </location>
    <ligand>
        <name>GTP</name>
        <dbReference type="ChEBI" id="CHEBI:37565"/>
        <label>1</label>
    </ligand>
</feature>
<reference evidence="13 14" key="1">
    <citation type="submission" date="2024-09" db="EMBL/GenBank/DDBJ databases">
        <authorList>
            <person name="Sun Q."/>
            <person name="Mori K."/>
        </authorList>
    </citation>
    <scope>NUCLEOTIDE SEQUENCE [LARGE SCALE GENOMIC DNA]</scope>
    <source>
        <strain evidence="13 14">TBRC 5777</strain>
    </source>
</reference>
<dbReference type="RefSeq" id="WP_377043567.1">
    <property type="nucleotide sequence ID" value="NZ_JBHLUN010000005.1"/>
</dbReference>
<proteinExistence type="inferred from homology"/>
<feature type="compositionally biased region" description="Acidic residues" evidence="11">
    <location>
        <begin position="173"/>
        <end position="182"/>
    </location>
</feature>
<keyword evidence="13" id="KW-0378">Hydrolase</keyword>
<dbReference type="PANTHER" id="PTHR43834:SF6">
    <property type="entry name" value="GTPASE DER"/>
    <property type="match status" value="1"/>
</dbReference>
<evidence type="ECO:0000313" key="14">
    <source>
        <dbReference type="Proteomes" id="UP001589865"/>
    </source>
</evidence>
<gene>
    <name evidence="8 13" type="primary">der</name>
    <name evidence="13" type="ORF">ACFFGY_06235</name>
</gene>
<dbReference type="InterPro" id="IPR027417">
    <property type="entry name" value="P-loop_NTPase"/>
</dbReference>
<dbReference type="Gene3D" id="3.30.300.20">
    <property type="match status" value="1"/>
</dbReference>
<evidence type="ECO:0000256" key="2">
    <source>
        <dbReference type="ARBA" id="ARBA00020953"/>
    </source>
</evidence>
<evidence type="ECO:0000313" key="13">
    <source>
        <dbReference type="EMBL" id="MFC0407840.1"/>
    </source>
</evidence>